<proteinExistence type="predicted"/>
<name>A0A224XZV3_9HEMI</name>
<organism evidence="2">
    <name type="scientific">Panstrongylus lignarius</name>
    <dbReference type="NCBI Taxonomy" id="156445"/>
    <lineage>
        <taxon>Eukaryota</taxon>
        <taxon>Metazoa</taxon>
        <taxon>Ecdysozoa</taxon>
        <taxon>Arthropoda</taxon>
        <taxon>Hexapoda</taxon>
        <taxon>Insecta</taxon>
        <taxon>Pterygota</taxon>
        <taxon>Neoptera</taxon>
        <taxon>Paraneoptera</taxon>
        <taxon>Hemiptera</taxon>
        <taxon>Heteroptera</taxon>
        <taxon>Panheteroptera</taxon>
        <taxon>Cimicomorpha</taxon>
        <taxon>Reduviidae</taxon>
        <taxon>Triatominae</taxon>
        <taxon>Panstrongylus</taxon>
    </lineage>
</organism>
<evidence type="ECO:0000313" key="2">
    <source>
        <dbReference type="EMBL" id="JAW15628.1"/>
    </source>
</evidence>
<dbReference type="AlphaFoldDB" id="A0A224XZV3"/>
<dbReference type="EMBL" id="GFTR01000798">
    <property type="protein sequence ID" value="JAW15628.1"/>
    <property type="molecule type" value="Transcribed_RNA"/>
</dbReference>
<protein>
    <submittedName>
        <fullName evidence="2">Putative secreted protein</fullName>
    </submittedName>
</protein>
<evidence type="ECO:0000256" key="1">
    <source>
        <dbReference type="SAM" id="SignalP"/>
    </source>
</evidence>
<sequence>MANILLFVYLFSIKYSAAAWKSSKTFCLFSKRPASCHFSPYSPPPRRFATATTPFKCFIKTNLNVLYTGCKLTLNPPYP</sequence>
<accession>A0A224XZV3</accession>
<feature type="signal peptide" evidence="1">
    <location>
        <begin position="1"/>
        <end position="19"/>
    </location>
</feature>
<keyword evidence="1" id="KW-0732">Signal</keyword>
<feature type="chain" id="PRO_5012601192" evidence="1">
    <location>
        <begin position="20"/>
        <end position="79"/>
    </location>
</feature>
<reference evidence="2" key="1">
    <citation type="journal article" date="2018" name="PLoS Negl. Trop. Dis.">
        <title>An insight into the salivary gland and fat body transcriptome of Panstrongylus lignarius (Hemiptera: Heteroptera), the main vector of Chagas disease in Peru.</title>
        <authorList>
            <person name="Nevoa J.C."/>
            <person name="Mendes M.T."/>
            <person name="da Silva M.V."/>
            <person name="Soares S.C."/>
            <person name="Oliveira C.J.F."/>
            <person name="Ribeiro J.M.C."/>
        </authorList>
    </citation>
    <scope>NUCLEOTIDE SEQUENCE</scope>
</reference>